<evidence type="ECO:0000256" key="1">
    <source>
        <dbReference type="SAM" id="Phobius"/>
    </source>
</evidence>
<keyword evidence="3" id="KW-1185">Reference proteome</keyword>
<dbReference type="Proteomes" id="UP001140091">
    <property type="component" value="Unassembled WGS sequence"/>
</dbReference>
<feature type="non-terminal residue" evidence="2">
    <location>
        <position position="55"/>
    </location>
</feature>
<keyword evidence="1" id="KW-1133">Transmembrane helix</keyword>
<organism evidence="2 3">
    <name type="scientific">Candolleomyces eurysporus</name>
    <dbReference type="NCBI Taxonomy" id="2828524"/>
    <lineage>
        <taxon>Eukaryota</taxon>
        <taxon>Fungi</taxon>
        <taxon>Dikarya</taxon>
        <taxon>Basidiomycota</taxon>
        <taxon>Agaricomycotina</taxon>
        <taxon>Agaricomycetes</taxon>
        <taxon>Agaricomycetidae</taxon>
        <taxon>Agaricales</taxon>
        <taxon>Agaricineae</taxon>
        <taxon>Psathyrellaceae</taxon>
        <taxon>Candolleomyces</taxon>
    </lineage>
</organism>
<dbReference type="AlphaFoldDB" id="A0A9W8IUH2"/>
<dbReference type="EMBL" id="JANBPK010001473">
    <property type="protein sequence ID" value="KAJ2922935.1"/>
    <property type="molecule type" value="Genomic_DNA"/>
</dbReference>
<accession>A0A9W8IUH2</accession>
<evidence type="ECO:0000313" key="2">
    <source>
        <dbReference type="EMBL" id="KAJ2922935.1"/>
    </source>
</evidence>
<proteinExistence type="predicted"/>
<protein>
    <submittedName>
        <fullName evidence="2">Uncharacterized protein</fullName>
    </submittedName>
</protein>
<keyword evidence="1" id="KW-0812">Transmembrane</keyword>
<reference evidence="2" key="1">
    <citation type="submission" date="2022-06" db="EMBL/GenBank/DDBJ databases">
        <title>Genome Sequence of Candolleomyces eurysporus.</title>
        <authorList>
            <person name="Buettner E."/>
        </authorList>
    </citation>
    <scope>NUCLEOTIDE SEQUENCE</scope>
    <source>
        <strain evidence="2">VTCC 930004</strain>
    </source>
</reference>
<comment type="caution">
    <text evidence="2">The sequence shown here is derived from an EMBL/GenBank/DDBJ whole genome shotgun (WGS) entry which is preliminary data.</text>
</comment>
<name>A0A9W8IUH2_9AGAR</name>
<gene>
    <name evidence="2" type="ORF">H1R20_g14193</name>
</gene>
<evidence type="ECO:0000313" key="3">
    <source>
        <dbReference type="Proteomes" id="UP001140091"/>
    </source>
</evidence>
<keyword evidence="1" id="KW-0472">Membrane</keyword>
<sequence>MLPPKHRAKPHRNPKGVLENAVFLLSGVQPKAVRVMFAWIFIAKEADLIQYKNIS</sequence>
<feature type="transmembrane region" description="Helical" evidence="1">
    <location>
        <begin position="21"/>
        <end position="42"/>
    </location>
</feature>